<evidence type="ECO:0000313" key="4">
    <source>
        <dbReference type="Proteomes" id="UP001143330"/>
    </source>
</evidence>
<gene>
    <name evidence="3" type="ORF">GCM10017653_48410</name>
</gene>
<accession>A0A9W6NDP9</accession>
<keyword evidence="1" id="KW-1133">Transmembrane helix</keyword>
<sequence length="125" mass="12285">MTPYRRLIVLLAGVYGVAGVGLAAAAAHAVPDASLATAASFLMIGAAALAGCAALAAAGGRRWSFADIGAGLIALGTLLFSGAIAARVLLDTVLFPMAAPTGGTMLMIGWAALGLAAFERTRSPA</sequence>
<feature type="transmembrane region" description="Helical" evidence="1">
    <location>
        <begin position="70"/>
        <end position="90"/>
    </location>
</feature>
<comment type="caution">
    <text evidence="3">The sequence shown here is derived from an EMBL/GenBank/DDBJ whole genome shotgun (WGS) entry which is preliminary data.</text>
</comment>
<dbReference type="Pfam" id="PF04241">
    <property type="entry name" value="DUF423"/>
    <property type="match status" value="1"/>
</dbReference>
<dbReference type="EMBL" id="BSFM01000021">
    <property type="protein sequence ID" value="GLK86771.1"/>
    <property type="molecule type" value="Genomic_DNA"/>
</dbReference>
<keyword evidence="1" id="KW-0812">Transmembrane</keyword>
<feature type="transmembrane region" description="Helical" evidence="1">
    <location>
        <begin position="96"/>
        <end position="118"/>
    </location>
</feature>
<keyword evidence="1" id="KW-0472">Membrane</keyword>
<evidence type="ECO:0000313" key="3">
    <source>
        <dbReference type="EMBL" id="GLK86771.1"/>
    </source>
</evidence>
<evidence type="ECO:0000256" key="1">
    <source>
        <dbReference type="SAM" id="Phobius"/>
    </source>
</evidence>
<protein>
    <recommendedName>
        <fullName evidence="5">DUF423 domain-containing protein</fullName>
    </recommendedName>
</protein>
<keyword evidence="4" id="KW-1185">Reference proteome</keyword>
<evidence type="ECO:0008006" key="5">
    <source>
        <dbReference type="Google" id="ProtNLM"/>
    </source>
</evidence>
<organism evidence="3 4">
    <name type="scientific">Ancylobacter defluvii</name>
    <dbReference type="NCBI Taxonomy" id="1282440"/>
    <lineage>
        <taxon>Bacteria</taxon>
        <taxon>Pseudomonadati</taxon>
        <taxon>Pseudomonadota</taxon>
        <taxon>Alphaproteobacteria</taxon>
        <taxon>Hyphomicrobiales</taxon>
        <taxon>Xanthobacteraceae</taxon>
        <taxon>Ancylobacter</taxon>
    </lineage>
</organism>
<feature type="transmembrane region" description="Helical" evidence="1">
    <location>
        <begin position="35"/>
        <end position="58"/>
    </location>
</feature>
<name>A0A9W6NDP9_9HYPH</name>
<reference evidence="3" key="2">
    <citation type="submission" date="2023-01" db="EMBL/GenBank/DDBJ databases">
        <authorList>
            <person name="Sun Q."/>
            <person name="Evtushenko L."/>
        </authorList>
    </citation>
    <scope>NUCLEOTIDE SEQUENCE</scope>
    <source>
        <strain evidence="3">VKM B-2789</strain>
    </source>
</reference>
<dbReference type="AlphaFoldDB" id="A0A9W6NDP9"/>
<keyword evidence="2" id="KW-0732">Signal</keyword>
<dbReference type="InterPro" id="IPR006696">
    <property type="entry name" value="DUF423"/>
</dbReference>
<dbReference type="Proteomes" id="UP001143330">
    <property type="component" value="Unassembled WGS sequence"/>
</dbReference>
<feature type="chain" id="PRO_5040762780" description="DUF423 domain-containing protein" evidence="2">
    <location>
        <begin position="30"/>
        <end position="125"/>
    </location>
</feature>
<reference evidence="3" key="1">
    <citation type="journal article" date="2014" name="Int. J. Syst. Evol. Microbiol.">
        <title>Complete genome sequence of Corynebacterium casei LMG S-19264T (=DSM 44701T), isolated from a smear-ripened cheese.</title>
        <authorList>
            <consortium name="US DOE Joint Genome Institute (JGI-PGF)"/>
            <person name="Walter F."/>
            <person name="Albersmeier A."/>
            <person name="Kalinowski J."/>
            <person name="Ruckert C."/>
        </authorList>
    </citation>
    <scope>NUCLEOTIDE SEQUENCE</scope>
    <source>
        <strain evidence="3">VKM B-2789</strain>
    </source>
</reference>
<dbReference type="RefSeq" id="WP_213363796.1">
    <property type="nucleotide sequence ID" value="NZ_BSFM01000021.1"/>
</dbReference>
<proteinExistence type="predicted"/>
<feature type="signal peptide" evidence="2">
    <location>
        <begin position="1"/>
        <end position="29"/>
    </location>
</feature>
<evidence type="ECO:0000256" key="2">
    <source>
        <dbReference type="SAM" id="SignalP"/>
    </source>
</evidence>